<organism evidence="1">
    <name type="scientific">Rhizophora mucronata</name>
    <name type="common">Asiatic mangrove</name>
    <dbReference type="NCBI Taxonomy" id="61149"/>
    <lineage>
        <taxon>Eukaryota</taxon>
        <taxon>Viridiplantae</taxon>
        <taxon>Streptophyta</taxon>
        <taxon>Embryophyta</taxon>
        <taxon>Tracheophyta</taxon>
        <taxon>Spermatophyta</taxon>
        <taxon>Magnoliopsida</taxon>
        <taxon>eudicotyledons</taxon>
        <taxon>Gunneridae</taxon>
        <taxon>Pentapetalae</taxon>
        <taxon>rosids</taxon>
        <taxon>fabids</taxon>
        <taxon>Malpighiales</taxon>
        <taxon>Rhizophoraceae</taxon>
        <taxon>Rhizophora</taxon>
    </lineage>
</organism>
<sequence>MLYITAPLILLFCVWLSIHPSNNAAQI</sequence>
<protein>
    <submittedName>
        <fullName evidence="1">Uncharacterized protein</fullName>
    </submittedName>
</protein>
<evidence type="ECO:0000313" key="1">
    <source>
        <dbReference type="EMBL" id="MBX73627.1"/>
    </source>
</evidence>
<dbReference type="EMBL" id="GGEC01093143">
    <property type="protein sequence ID" value="MBX73627.1"/>
    <property type="molecule type" value="Transcribed_RNA"/>
</dbReference>
<reference evidence="1" key="1">
    <citation type="submission" date="2018-02" db="EMBL/GenBank/DDBJ databases">
        <title>Rhizophora mucronata_Transcriptome.</title>
        <authorList>
            <person name="Meera S.P."/>
            <person name="Sreeshan A."/>
            <person name="Augustine A."/>
        </authorList>
    </citation>
    <scope>NUCLEOTIDE SEQUENCE</scope>
    <source>
        <tissue evidence="1">Leaf</tissue>
    </source>
</reference>
<proteinExistence type="predicted"/>
<name>A0A2P2R370_RHIMU</name>
<dbReference type="AlphaFoldDB" id="A0A2P2R370"/>
<accession>A0A2P2R370</accession>